<dbReference type="RefSeq" id="WP_283433149.1">
    <property type="nucleotide sequence ID" value="NZ_FXUG01000007.1"/>
</dbReference>
<dbReference type="InterPro" id="IPR035093">
    <property type="entry name" value="RelE/ParE_toxin_dom_sf"/>
</dbReference>
<dbReference type="InterPro" id="IPR051803">
    <property type="entry name" value="TA_system_RelE-like_toxin"/>
</dbReference>
<evidence type="ECO:0000313" key="4">
    <source>
        <dbReference type="Proteomes" id="UP001158067"/>
    </source>
</evidence>
<evidence type="ECO:0000313" key="3">
    <source>
        <dbReference type="EMBL" id="SMP61228.1"/>
    </source>
</evidence>
<keyword evidence="4" id="KW-1185">Reference proteome</keyword>
<name>A0ABY1Q7M5_9BACT</name>
<dbReference type="Pfam" id="PF05016">
    <property type="entry name" value="ParE_toxin"/>
    <property type="match status" value="1"/>
</dbReference>
<dbReference type="PANTHER" id="PTHR33755">
    <property type="entry name" value="TOXIN PARE1-RELATED"/>
    <property type="match status" value="1"/>
</dbReference>
<comment type="caution">
    <text evidence="3">The sequence shown here is derived from an EMBL/GenBank/DDBJ whole genome shotgun (WGS) entry which is preliminary data.</text>
</comment>
<keyword evidence="2" id="KW-1277">Toxin-antitoxin system</keyword>
<sequence>MKKPFYSTAARQDLVDILKYIARDKPGAAVTWVEKIEAKCLLLASQPEIGELRSQFGSDVRCSFVGRYVIFHRKQGDTVEILRVMPGDRNITKL</sequence>
<accession>A0ABY1Q7M5</accession>
<reference evidence="3 4" key="1">
    <citation type="submission" date="2017-05" db="EMBL/GenBank/DDBJ databases">
        <authorList>
            <person name="Varghese N."/>
            <person name="Submissions S."/>
        </authorList>
    </citation>
    <scope>NUCLEOTIDE SEQUENCE [LARGE SCALE GENOMIC DNA]</scope>
    <source>
        <strain evidence="3 4">DSM 25457</strain>
    </source>
</reference>
<dbReference type="PANTHER" id="PTHR33755:SF6">
    <property type="entry name" value="PLASMID STABILIZATION SYSTEM PROTEIN"/>
    <property type="match status" value="1"/>
</dbReference>
<gene>
    <name evidence="3" type="ORF">SAMN06265222_10769</name>
</gene>
<evidence type="ECO:0000256" key="1">
    <source>
        <dbReference type="ARBA" id="ARBA00006226"/>
    </source>
</evidence>
<evidence type="ECO:0000256" key="2">
    <source>
        <dbReference type="ARBA" id="ARBA00022649"/>
    </source>
</evidence>
<protein>
    <submittedName>
        <fullName evidence="3">Plasmid stabilization system protein ParE</fullName>
    </submittedName>
</protein>
<dbReference type="Gene3D" id="3.30.2310.20">
    <property type="entry name" value="RelE-like"/>
    <property type="match status" value="1"/>
</dbReference>
<dbReference type="InterPro" id="IPR007712">
    <property type="entry name" value="RelE/ParE_toxin"/>
</dbReference>
<proteinExistence type="inferred from homology"/>
<organism evidence="3 4">
    <name type="scientific">Neorhodopirellula lusitana</name>
    <dbReference type="NCBI Taxonomy" id="445327"/>
    <lineage>
        <taxon>Bacteria</taxon>
        <taxon>Pseudomonadati</taxon>
        <taxon>Planctomycetota</taxon>
        <taxon>Planctomycetia</taxon>
        <taxon>Pirellulales</taxon>
        <taxon>Pirellulaceae</taxon>
        <taxon>Neorhodopirellula</taxon>
    </lineage>
</organism>
<comment type="similarity">
    <text evidence="1">Belongs to the RelE toxin family.</text>
</comment>
<dbReference type="EMBL" id="FXUG01000007">
    <property type="protein sequence ID" value="SMP61228.1"/>
    <property type="molecule type" value="Genomic_DNA"/>
</dbReference>
<dbReference type="Proteomes" id="UP001158067">
    <property type="component" value="Unassembled WGS sequence"/>
</dbReference>